<dbReference type="Pfam" id="PF00400">
    <property type="entry name" value="WD40"/>
    <property type="match status" value="3"/>
</dbReference>
<dbReference type="SUPFAM" id="SSF50978">
    <property type="entry name" value="WD40 repeat-like"/>
    <property type="match status" value="2"/>
</dbReference>
<dbReference type="PANTHER" id="PTHR45589:SF1">
    <property type="entry name" value="WD REPEAT DOMAIN 62, ISOFORM G"/>
    <property type="match status" value="1"/>
</dbReference>
<sequence length="1025" mass="110716">MAATPSNNRLKLTPSNSPFFARAPKSPLRGRPAQESRLSLKRVVGTTCSSPCGLDTVKNSFAYIAGGAVVVVHVDGQQYSQRFYRARPTAQALYPASTNLNAPSTPSTPKANDSRGRVAPRESPYSGGGGPEWAESPGSRTWTSRERIKAATCLSLSCDGKYLAVGETGYAPRVLIFTLQDSSSDTPLVSISEHTFGVRAVAWSPDSRYLASLGAANDGFLYVWKIDPRTGAAKLFQQNRCTSFVKDMVWQGNVLITLGVRHVKAWKIDETPSISPTKPKFPSEPSAPAPTAQKTLPGRNVVLGALLEATFTCAAVCKQGSILCTETGDVCIFDDDDSHLKLRKVLNLGFPITSIGIQDKVVYVSGKDGHYARLDLAGVMDAVDTSVLSTTQTCQRTVAMGFLGQRLVTIDANHSIDIWSADHMPGNQAEAGAHITLPGHGEAIVGIQPLCKPNPMDAAFLTWSGSGIVAFWDLEGRVRSLVHIPVDTSDQEVELGLVNQLTCARVSRNGKMLVTSDRQGILKVTDMVTSDCLLDIKAHSADCLCISLYEDDESFLMASCGRDRTAQLFHRGTDGTIEHFQTIDFNSKVVQVLVPSGDKVITCSMDRTMQVHDVLKREDDPDAVAAIPSKVITLKASPTSVVMGPDNQTAFVSFLDRSICQFDLSTGRQLCTFKCMDESCTESAVLESLSLGQWPPREMNFLLGCSNTDKSVRLYDAGSGSFLDREWGHTEAVNGVCLIDDGDGNKKAVSVGSDATIMIWTLDLTEQPPRTVSRDPSPAKDLSTGRPTLRRVLSKAELAEFQRSSPSGGRLQASPPRTVRRRTSRLNLTTSSSKAASVALQNNSSPRAGDDTPSRRPPGEPRQYSPPPSPKSRISRQPSLPTIGVSSRKKSPTNLTSGKGTGSGGSGFGARSLNKSTEQTCRTLRAYRKKLNSTEPLSPEVLTELDRELRLTAAALGDRAIRSKAMNETVLSGLLDQYSERLVTLLDQRLKLNYHQPHENGESSSSSPDSQTIRNIDDDSGSSSP</sequence>
<dbReference type="InterPro" id="IPR001680">
    <property type="entry name" value="WD40_rpt"/>
</dbReference>
<dbReference type="PANTHER" id="PTHR45589">
    <property type="entry name" value="WD REPEAT DOMAIN 62, ISOFORM G"/>
    <property type="match status" value="1"/>
</dbReference>
<dbReference type="Gene3D" id="2.130.10.10">
    <property type="entry name" value="YVTN repeat-like/Quinoprotein amine dehydrogenase"/>
    <property type="match status" value="3"/>
</dbReference>
<feature type="region of interest" description="Disordered" evidence="1">
    <location>
        <begin position="768"/>
        <end position="919"/>
    </location>
</feature>
<dbReference type="Proteomes" id="UP000749293">
    <property type="component" value="Unassembled WGS sequence"/>
</dbReference>
<evidence type="ECO:0000313" key="3">
    <source>
        <dbReference type="Proteomes" id="UP000749293"/>
    </source>
</evidence>
<dbReference type="SMART" id="SM00320">
    <property type="entry name" value="WD40"/>
    <property type="match status" value="7"/>
</dbReference>
<dbReference type="InterPro" id="IPR036322">
    <property type="entry name" value="WD40_repeat_dom_sf"/>
</dbReference>
<evidence type="ECO:0000313" key="2">
    <source>
        <dbReference type="EMBL" id="KAF4123654.1"/>
    </source>
</evidence>
<dbReference type="OrthoDB" id="6252103at2759"/>
<feature type="compositionally biased region" description="Gly residues" evidence="1">
    <location>
        <begin position="899"/>
        <end position="908"/>
    </location>
</feature>
<dbReference type="InterPro" id="IPR015943">
    <property type="entry name" value="WD40/YVTN_repeat-like_dom_sf"/>
</dbReference>
<feature type="region of interest" description="Disordered" evidence="1">
    <location>
        <begin position="274"/>
        <end position="294"/>
    </location>
</feature>
<name>A0A9P4YXL5_9HYPO</name>
<dbReference type="GeneID" id="55972580"/>
<dbReference type="EMBL" id="JAANYQ010000006">
    <property type="protein sequence ID" value="KAF4123654.1"/>
    <property type="molecule type" value="Genomic_DNA"/>
</dbReference>
<feature type="compositionally biased region" description="Basic and acidic residues" evidence="1">
    <location>
        <begin position="848"/>
        <end position="859"/>
    </location>
</feature>
<feature type="region of interest" description="Disordered" evidence="1">
    <location>
        <begin position="96"/>
        <end position="141"/>
    </location>
</feature>
<dbReference type="AlphaFoldDB" id="A0A9P4YXL5"/>
<feature type="compositionally biased region" description="Polar residues" evidence="1">
    <location>
        <begin position="96"/>
        <end position="111"/>
    </location>
</feature>
<comment type="caution">
    <text evidence="2">The sequence shown here is derived from an EMBL/GenBank/DDBJ whole genome shotgun (WGS) entry which is preliminary data.</text>
</comment>
<feature type="compositionally biased region" description="Polar residues" evidence="1">
    <location>
        <begin position="1"/>
        <end position="18"/>
    </location>
</feature>
<reference evidence="2" key="1">
    <citation type="submission" date="2020-03" db="EMBL/GenBank/DDBJ databases">
        <title>Site-based positive gene gene selection in Geosmithia morbida across the United States reveals a broad range of putative effectors and factors for local host and environmental adapation.</title>
        <authorList>
            <person name="Onufrak A."/>
            <person name="Murdoch R.W."/>
            <person name="Gazis R."/>
            <person name="Huff M."/>
            <person name="Staton M."/>
            <person name="Klingeman W."/>
            <person name="Hadziabdic D."/>
        </authorList>
    </citation>
    <scope>NUCLEOTIDE SEQUENCE</scope>
    <source>
        <strain evidence="2">1262</strain>
    </source>
</reference>
<feature type="region of interest" description="Disordered" evidence="1">
    <location>
        <begin position="1"/>
        <end position="35"/>
    </location>
</feature>
<evidence type="ECO:0000256" key="1">
    <source>
        <dbReference type="SAM" id="MobiDB-lite"/>
    </source>
</evidence>
<organism evidence="2 3">
    <name type="scientific">Geosmithia morbida</name>
    <dbReference type="NCBI Taxonomy" id="1094350"/>
    <lineage>
        <taxon>Eukaryota</taxon>
        <taxon>Fungi</taxon>
        <taxon>Dikarya</taxon>
        <taxon>Ascomycota</taxon>
        <taxon>Pezizomycotina</taxon>
        <taxon>Sordariomycetes</taxon>
        <taxon>Hypocreomycetidae</taxon>
        <taxon>Hypocreales</taxon>
        <taxon>Bionectriaceae</taxon>
        <taxon>Geosmithia</taxon>
    </lineage>
</organism>
<feature type="region of interest" description="Disordered" evidence="1">
    <location>
        <begin position="994"/>
        <end position="1025"/>
    </location>
</feature>
<protein>
    <submittedName>
        <fullName evidence="2">WD40 repeat</fullName>
    </submittedName>
</protein>
<proteinExistence type="predicted"/>
<dbReference type="RefSeq" id="XP_035322306.1">
    <property type="nucleotide sequence ID" value="XM_035468325.1"/>
</dbReference>
<keyword evidence="3" id="KW-1185">Reference proteome</keyword>
<dbReference type="InterPro" id="IPR052779">
    <property type="entry name" value="WDR62"/>
</dbReference>
<accession>A0A9P4YXL5</accession>
<gene>
    <name evidence="2" type="ORF">GMORB2_6355</name>
</gene>